<reference evidence="9" key="1">
    <citation type="journal article" date="2006" name="Science">
        <title>Phytophthora genome sequences uncover evolutionary origins and mechanisms of pathogenesis.</title>
        <authorList>
            <person name="Tyler B.M."/>
            <person name="Tripathy S."/>
            <person name="Zhang X."/>
            <person name="Dehal P."/>
            <person name="Jiang R.H."/>
            <person name="Aerts A."/>
            <person name="Arredondo F.D."/>
            <person name="Baxter L."/>
            <person name="Bensasson D."/>
            <person name="Beynon J.L."/>
            <person name="Chapman J."/>
            <person name="Damasceno C.M."/>
            <person name="Dorrance A.E."/>
            <person name="Dou D."/>
            <person name="Dickerman A.W."/>
            <person name="Dubchak I.L."/>
            <person name="Garbelotto M."/>
            <person name="Gijzen M."/>
            <person name="Gordon S.G."/>
            <person name="Govers F."/>
            <person name="Grunwald N.J."/>
            <person name="Huang W."/>
            <person name="Ivors K.L."/>
            <person name="Jones R.W."/>
            <person name="Kamoun S."/>
            <person name="Krampis K."/>
            <person name="Lamour K.H."/>
            <person name="Lee M.K."/>
            <person name="McDonald W.H."/>
            <person name="Medina M."/>
            <person name="Meijer H.J."/>
            <person name="Nordberg E.K."/>
            <person name="Maclean D.J."/>
            <person name="Ospina-Giraldo M.D."/>
            <person name="Morris P.F."/>
            <person name="Phuntumart V."/>
            <person name="Putnam N.H."/>
            <person name="Rash S."/>
            <person name="Rose J.K."/>
            <person name="Sakihama Y."/>
            <person name="Salamov A.A."/>
            <person name="Savidor A."/>
            <person name="Scheuring C.F."/>
            <person name="Smith B.M."/>
            <person name="Sobral B.W."/>
            <person name="Terry A."/>
            <person name="Torto-Alalibo T.A."/>
            <person name="Win J."/>
            <person name="Xu Z."/>
            <person name="Zhang H."/>
            <person name="Grigoriev I.V."/>
            <person name="Rokhsar D.S."/>
            <person name="Boore J.L."/>
        </authorList>
    </citation>
    <scope>NUCLEOTIDE SEQUENCE [LARGE SCALE GENOMIC DNA]</scope>
    <source>
        <strain evidence="9">Pr102</strain>
    </source>
</reference>
<accession>H3HB07</accession>
<dbReference type="GO" id="GO:0012505">
    <property type="term" value="C:endomembrane system"/>
    <property type="evidence" value="ECO:0007669"/>
    <property type="project" value="UniProtKB-SubCell"/>
</dbReference>
<dbReference type="VEuPathDB" id="FungiDB:KRP22_7112"/>
<dbReference type="VEuPathDB" id="FungiDB:KRP23_9823"/>
<dbReference type="EMBL" id="DS566000">
    <property type="status" value="NOT_ANNOTATED_CDS"/>
    <property type="molecule type" value="Genomic_DNA"/>
</dbReference>
<sequence length="526" mass="57208">MGWVVALVVFALLGLELSARLLLAWYTRRSGRLVASLSEFVDALGKFNHVYGDSLTLVKRAELASRGYRLGTGLLPPIGRLEANNAETSAGDESQDTTKEDIVDEQAPSLLLTALAKQRSRAILLLETAEAWSSYDNAVSVLTVRDDAQGSDVAETETDNASVPTTEDPDCTVVFTGTSTGDEGFDLQALLNQQEADTASSAAKPHFVRELRDVLAHRQAHAQPANAFNMELRALLQRAQQSQQGDVIECLGESDEETEPDEINAREKLATPVLPLPSATRPDYVSRRIESWHKGYVSGELLDVSTSLPLGPQAAFRRKLLLVLALQLLGVWVAVGLATFYPPVRDRVIPFFTKYNPLLLCVSAVLTFTLLGVLYVHRTRRAAEAATFVGLGVSFDTHIGFFNCGATFTWVMLMCHLISPLIAGALAFAAVVSASALLFMIYGTQFVTSAAFGYSLAFQFIMLGWFAWDATCMFDVIAADEFAHGVIYIYTDIVLSFLFSVALAGVALGFSSLLKHKKSDTSRTGD</sequence>
<dbReference type="Pfam" id="PF12632">
    <property type="entry name" value="Vezatin"/>
    <property type="match status" value="1"/>
</dbReference>
<feature type="transmembrane region" description="Helical" evidence="6">
    <location>
        <begin position="355"/>
        <end position="376"/>
    </location>
</feature>
<evidence type="ECO:0000259" key="7">
    <source>
        <dbReference type="Pfam" id="PF12632"/>
    </source>
</evidence>
<dbReference type="EnsemblProtists" id="Phyra93593">
    <property type="protein sequence ID" value="Phyra93593"/>
    <property type="gene ID" value="Phyra93593"/>
</dbReference>
<keyword evidence="9" id="KW-1185">Reference proteome</keyword>
<dbReference type="VEuPathDB" id="FungiDB:KRP23_9824"/>
<evidence type="ECO:0000313" key="9">
    <source>
        <dbReference type="Proteomes" id="UP000005238"/>
    </source>
</evidence>
<keyword evidence="3 6" id="KW-1133">Transmembrane helix</keyword>
<comment type="subcellular location">
    <subcellularLocation>
        <location evidence="1">Endomembrane system</location>
    </subcellularLocation>
</comment>
<feature type="transmembrane region" description="Helical" evidence="6">
    <location>
        <begin position="6"/>
        <end position="26"/>
    </location>
</feature>
<keyword evidence="2 6" id="KW-0812">Transmembrane</keyword>
<evidence type="ECO:0000256" key="4">
    <source>
        <dbReference type="ARBA" id="ARBA00023136"/>
    </source>
</evidence>
<organism evidence="8 9">
    <name type="scientific">Phytophthora ramorum</name>
    <name type="common">Sudden oak death agent</name>
    <dbReference type="NCBI Taxonomy" id="164328"/>
    <lineage>
        <taxon>Eukaryota</taxon>
        <taxon>Sar</taxon>
        <taxon>Stramenopiles</taxon>
        <taxon>Oomycota</taxon>
        <taxon>Peronosporomycetes</taxon>
        <taxon>Peronosporales</taxon>
        <taxon>Peronosporaceae</taxon>
        <taxon>Phytophthora</taxon>
    </lineage>
</organism>
<feature type="domain" description="Myosin-binding" evidence="7">
    <location>
        <begin position="9"/>
        <end position="85"/>
    </location>
</feature>
<evidence type="ECO:0000256" key="3">
    <source>
        <dbReference type="ARBA" id="ARBA00022989"/>
    </source>
</evidence>
<evidence type="ECO:0000256" key="5">
    <source>
        <dbReference type="SAM" id="MobiDB-lite"/>
    </source>
</evidence>
<feature type="transmembrane region" description="Helical" evidence="6">
    <location>
        <begin position="417"/>
        <end position="439"/>
    </location>
</feature>
<dbReference type="Proteomes" id="UP000005238">
    <property type="component" value="Unassembled WGS sequence"/>
</dbReference>
<feature type="transmembrane region" description="Helical" evidence="6">
    <location>
        <begin position="487"/>
        <end position="514"/>
    </location>
</feature>
<feature type="transmembrane region" description="Helical" evidence="6">
    <location>
        <begin position="320"/>
        <end position="343"/>
    </location>
</feature>
<evidence type="ECO:0000256" key="2">
    <source>
        <dbReference type="ARBA" id="ARBA00022692"/>
    </source>
</evidence>
<evidence type="ECO:0000256" key="6">
    <source>
        <dbReference type="SAM" id="Phobius"/>
    </source>
</evidence>
<feature type="transmembrane region" description="Helical" evidence="6">
    <location>
        <begin position="446"/>
        <end position="467"/>
    </location>
</feature>
<feature type="region of interest" description="Disordered" evidence="5">
    <location>
        <begin position="148"/>
        <end position="169"/>
    </location>
</feature>
<dbReference type="eggNOG" id="ENOG502SBY9">
    <property type="taxonomic scope" value="Eukaryota"/>
</dbReference>
<keyword evidence="4 6" id="KW-0472">Membrane</keyword>
<name>H3HB07_PHYRM</name>
<dbReference type="InParanoid" id="H3HB07"/>
<dbReference type="InterPro" id="IPR026859">
    <property type="entry name" value="Myosin-bd"/>
</dbReference>
<dbReference type="GO" id="GO:0017022">
    <property type="term" value="F:myosin binding"/>
    <property type="evidence" value="ECO:0007669"/>
    <property type="project" value="InterPro"/>
</dbReference>
<dbReference type="HOGENOM" id="CLU_464242_0_0_1"/>
<proteinExistence type="predicted"/>
<protein>
    <recommendedName>
        <fullName evidence="7">Myosin-binding domain-containing protein</fullName>
    </recommendedName>
</protein>
<dbReference type="AlphaFoldDB" id="H3HB07"/>
<reference evidence="8" key="2">
    <citation type="submission" date="2015-06" db="UniProtKB">
        <authorList>
            <consortium name="EnsemblProtists"/>
        </authorList>
    </citation>
    <scope>IDENTIFICATION</scope>
    <source>
        <strain evidence="8">Pr102</strain>
    </source>
</reference>
<evidence type="ECO:0000256" key="1">
    <source>
        <dbReference type="ARBA" id="ARBA00004308"/>
    </source>
</evidence>
<feature type="transmembrane region" description="Helical" evidence="6">
    <location>
        <begin position="388"/>
        <end position="411"/>
    </location>
</feature>
<dbReference type="VEuPathDB" id="FungiDB:KRP22_7113"/>
<evidence type="ECO:0000313" key="8">
    <source>
        <dbReference type="EnsemblProtists" id="Phyra93593"/>
    </source>
</evidence>